<reference evidence="8 9" key="2">
    <citation type="journal article" date="2007" name="BMC Biol.">
        <title>A 100%-complete sequence reveals unusually simple genomic features in the hot-spring red alga Cyanidioschyzon merolae.</title>
        <authorList>
            <person name="Nozaki H."/>
            <person name="Takano H."/>
            <person name="Misumi O."/>
            <person name="Terasawa K."/>
            <person name="Matsuzaki M."/>
            <person name="Maruyama S."/>
            <person name="Nishida K."/>
            <person name="Yagisawa F."/>
            <person name="Yoshida Y."/>
            <person name="Fujiwara T."/>
            <person name="Takio S."/>
            <person name="Tamura K."/>
            <person name="Chung S.J."/>
            <person name="Nakamura S."/>
            <person name="Kuroiwa H."/>
            <person name="Tanaka K."/>
            <person name="Sato N."/>
            <person name="Kuroiwa T."/>
        </authorList>
    </citation>
    <scope>NUCLEOTIDE SEQUENCE [LARGE SCALE GENOMIC DNA]</scope>
    <source>
        <strain evidence="8 9">10D</strain>
    </source>
</reference>
<evidence type="ECO:0000313" key="8">
    <source>
        <dbReference type="EMBL" id="BAM79495.1"/>
    </source>
</evidence>
<dbReference type="Gramene" id="CMF127CT">
    <property type="protein sequence ID" value="CMF127CT"/>
    <property type="gene ID" value="CMF127C"/>
</dbReference>
<dbReference type="eggNOG" id="KOG1625">
    <property type="taxonomic scope" value="Eukaryota"/>
</dbReference>
<evidence type="ECO:0000256" key="3">
    <source>
        <dbReference type="ARBA" id="ARBA00018596"/>
    </source>
</evidence>
<dbReference type="HOGENOM" id="CLU_452265_0_0_1"/>
<organism evidence="8 9">
    <name type="scientific">Cyanidioschyzon merolae (strain NIES-3377 / 10D)</name>
    <name type="common">Unicellular red alga</name>
    <dbReference type="NCBI Taxonomy" id="280699"/>
    <lineage>
        <taxon>Eukaryota</taxon>
        <taxon>Rhodophyta</taxon>
        <taxon>Bangiophyceae</taxon>
        <taxon>Cyanidiales</taxon>
        <taxon>Cyanidiaceae</taxon>
        <taxon>Cyanidioschyzon</taxon>
    </lineage>
</organism>
<dbReference type="InterPro" id="IPR016722">
    <property type="entry name" value="DNA_pol_alpha_bsu"/>
</dbReference>
<dbReference type="RefSeq" id="XP_005535781.1">
    <property type="nucleotide sequence ID" value="XM_005535724.1"/>
</dbReference>
<sequence>MATSVAVEFLLRRYPSLANASVSSARAALSRLASTCSELGIDLEATAAKLELYLLNTRKELSEDTVEEFTSKLAASAKKSKCSRARVSESTELIAEAVRRRAPLPVDKPEEHSLPEVQRQTAPVSPENPYLSSDTLTESSHPKHGFMPESTQSQEEFLDLFPHRDPFVDLSSHGVDGVVVNSSRANLRPSFRITRPPPGLDLEVWPEKLMFDCLEKRKESQRKRIHDAFDALQSSGRIESLMETSGEPVDGRFIVGQVLFSIQGHERNREVFLEDDEGVMVQLELSKLHTYLLYPGKVAGFVGLDLPGHIFEVHQIVDDMFVTEEVPRQRKRVVSMKPSSLRPKWRILLMVGPYIQPEDPDWDIFDFLKKKVAELEPDAVCIMGPLVEENPDAGDATLNLVDKFVQGERVLQALQNIAREMRSTTFLISPAIDDLMHHLPVFPQKPYEFSADPIVKIGNPTSFRIELDRRDSMRVAIMNLPILDEMRLSCLCGGSKIPRMEECSAEIIRQDTLFPYDPSGSKIPIDYSLVQELKPMRPDLLVIGGSESNFACEAHGCCIVCPGKFCNRTSPTEFAIVDLVSGDAEEAWHVLFGNGGAMPGRDNR</sequence>
<dbReference type="Proteomes" id="UP000007014">
    <property type="component" value="Chromosome 6"/>
</dbReference>
<protein>
    <recommendedName>
        <fullName evidence="3">DNA polymerase alpha subunit B</fullName>
    </recommendedName>
</protein>
<evidence type="ECO:0000259" key="7">
    <source>
        <dbReference type="Pfam" id="PF04042"/>
    </source>
</evidence>
<keyword evidence="4" id="KW-0235">DNA replication</keyword>
<dbReference type="Gene3D" id="3.60.21.60">
    <property type="match status" value="1"/>
</dbReference>
<comment type="similarity">
    <text evidence="2">Belongs to the DNA polymerase alpha subunit B family.</text>
</comment>
<feature type="compositionally biased region" description="Polar residues" evidence="6">
    <location>
        <begin position="130"/>
        <end position="139"/>
    </location>
</feature>
<accession>M1V4L8</accession>
<feature type="region of interest" description="Disordered" evidence="6">
    <location>
        <begin position="101"/>
        <end position="150"/>
    </location>
</feature>
<proteinExistence type="inferred from homology"/>
<dbReference type="PANTHER" id="PTHR23061:SF12">
    <property type="entry name" value="DNA POLYMERASE ALPHA SUBUNIT B"/>
    <property type="match status" value="1"/>
</dbReference>
<dbReference type="Pfam" id="PF04042">
    <property type="entry name" value="DNA_pol_E_B"/>
    <property type="match status" value="1"/>
</dbReference>
<dbReference type="OMA" id="PFLDIEH"/>
<dbReference type="InterPro" id="IPR007185">
    <property type="entry name" value="DNA_pol_a/d/e_bsu"/>
</dbReference>
<dbReference type="EMBL" id="AP006488">
    <property type="protein sequence ID" value="BAM79495.1"/>
    <property type="molecule type" value="Genomic_DNA"/>
</dbReference>
<reference evidence="8 9" key="1">
    <citation type="journal article" date="2004" name="Nature">
        <title>Genome sequence of the ultrasmall unicellular red alga Cyanidioschyzon merolae 10D.</title>
        <authorList>
            <person name="Matsuzaki M."/>
            <person name="Misumi O."/>
            <person name="Shin-i T."/>
            <person name="Maruyama S."/>
            <person name="Takahara M."/>
            <person name="Miyagishima S."/>
            <person name="Mori T."/>
            <person name="Nishida K."/>
            <person name="Yagisawa F."/>
            <person name="Nishida K."/>
            <person name="Yoshida Y."/>
            <person name="Nishimura Y."/>
            <person name="Nakao S."/>
            <person name="Kobayashi T."/>
            <person name="Momoyama Y."/>
            <person name="Higashiyama T."/>
            <person name="Minoda A."/>
            <person name="Sano M."/>
            <person name="Nomoto H."/>
            <person name="Oishi K."/>
            <person name="Hayashi H."/>
            <person name="Ohta F."/>
            <person name="Nishizaka S."/>
            <person name="Haga S."/>
            <person name="Miura S."/>
            <person name="Morishita T."/>
            <person name="Kabeya Y."/>
            <person name="Terasawa K."/>
            <person name="Suzuki Y."/>
            <person name="Ishii Y."/>
            <person name="Asakawa S."/>
            <person name="Takano H."/>
            <person name="Ohta N."/>
            <person name="Kuroiwa H."/>
            <person name="Tanaka K."/>
            <person name="Shimizu N."/>
            <person name="Sugano S."/>
            <person name="Sato N."/>
            <person name="Nozaki H."/>
            <person name="Ogasawara N."/>
            <person name="Kohara Y."/>
            <person name="Kuroiwa T."/>
        </authorList>
    </citation>
    <scope>NUCLEOTIDE SEQUENCE [LARGE SCALE GENOMIC DNA]</scope>
    <source>
        <strain evidence="8 9">10D</strain>
    </source>
</reference>
<feature type="domain" description="DNA polymerase alpha/delta/epsilon subunit B" evidence="7">
    <location>
        <begin position="365"/>
        <end position="551"/>
    </location>
</feature>
<dbReference type="GeneID" id="16993010"/>
<evidence type="ECO:0000256" key="5">
    <source>
        <dbReference type="ARBA" id="ARBA00023242"/>
    </source>
</evidence>
<dbReference type="GO" id="GO:0005658">
    <property type="term" value="C:alpha DNA polymerase:primase complex"/>
    <property type="evidence" value="ECO:0007669"/>
    <property type="project" value="TreeGrafter"/>
</dbReference>
<evidence type="ECO:0000256" key="6">
    <source>
        <dbReference type="SAM" id="MobiDB-lite"/>
    </source>
</evidence>
<dbReference type="GO" id="GO:0006270">
    <property type="term" value="P:DNA replication initiation"/>
    <property type="evidence" value="ECO:0007669"/>
    <property type="project" value="TreeGrafter"/>
</dbReference>
<evidence type="ECO:0000256" key="1">
    <source>
        <dbReference type="ARBA" id="ARBA00004123"/>
    </source>
</evidence>
<keyword evidence="9" id="KW-1185">Reference proteome</keyword>
<keyword evidence="5" id="KW-0539">Nucleus</keyword>
<dbReference type="PANTHER" id="PTHR23061">
    <property type="entry name" value="DNA POLYMERASE 2 ALPHA 70 KDA SUBUNIT"/>
    <property type="match status" value="1"/>
</dbReference>
<dbReference type="AlphaFoldDB" id="M1V4L8"/>
<name>M1V4L8_CYAM1</name>
<evidence type="ECO:0000256" key="2">
    <source>
        <dbReference type="ARBA" id="ARBA00007299"/>
    </source>
</evidence>
<evidence type="ECO:0000313" key="9">
    <source>
        <dbReference type="Proteomes" id="UP000007014"/>
    </source>
</evidence>
<evidence type="ECO:0000256" key="4">
    <source>
        <dbReference type="ARBA" id="ARBA00022705"/>
    </source>
</evidence>
<dbReference type="STRING" id="280699.M1V4L8"/>
<dbReference type="KEGG" id="cme:CYME_CMF127C"/>
<dbReference type="OrthoDB" id="5717at2759"/>
<dbReference type="GO" id="GO:0003677">
    <property type="term" value="F:DNA binding"/>
    <property type="evidence" value="ECO:0007669"/>
    <property type="project" value="InterPro"/>
</dbReference>
<gene>
    <name evidence="8" type="ORF">CYME_CMF127C</name>
</gene>
<comment type="subcellular location">
    <subcellularLocation>
        <location evidence="1">Nucleus</location>
    </subcellularLocation>
</comment>